<protein>
    <submittedName>
        <fullName evidence="3">Uncharacterized protein</fullName>
    </submittedName>
</protein>
<evidence type="ECO:0000313" key="4">
    <source>
        <dbReference type="Proteomes" id="UP001206128"/>
    </source>
</evidence>
<keyword evidence="2" id="KW-1133">Transmembrane helix</keyword>
<evidence type="ECO:0000313" key="3">
    <source>
        <dbReference type="EMBL" id="MCP2169622.1"/>
    </source>
</evidence>
<organism evidence="3 4">
    <name type="scientific">Goodfellowiella coeruleoviolacea</name>
    <dbReference type="NCBI Taxonomy" id="334858"/>
    <lineage>
        <taxon>Bacteria</taxon>
        <taxon>Bacillati</taxon>
        <taxon>Actinomycetota</taxon>
        <taxon>Actinomycetes</taxon>
        <taxon>Pseudonocardiales</taxon>
        <taxon>Pseudonocardiaceae</taxon>
        <taxon>Goodfellowiella</taxon>
    </lineage>
</organism>
<reference evidence="3" key="1">
    <citation type="submission" date="2022-06" db="EMBL/GenBank/DDBJ databases">
        <title>Genomic Encyclopedia of Archaeal and Bacterial Type Strains, Phase II (KMG-II): from individual species to whole genera.</title>
        <authorList>
            <person name="Goeker M."/>
        </authorList>
    </citation>
    <scope>NUCLEOTIDE SEQUENCE</scope>
    <source>
        <strain evidence="3">DSM 43935</strain>
    </source>
</reference>
<dbReference type="Proteomes" id="UP001206128">
    <property type="component" value="Unassembled WGS sequence"/>
</dbReference>
<dbReference type="AlphaFoldDB" id="A0AAE3GJW6"/>
<proteinExistence type="predicted"/>
<comment type="caution">
    <text evidence="3">The sequence shown here is derived from an EMBL/GenBank/DDBJ whole genome shotgun (WGS) entry which is preliminary data.</text>
</comment>
<keyword evidence="2" id="KW-0812">Transmembrane</keyword>
<evidence type="ECO:0000256" key="2">
    <source>
        <dbReference type="SAM" id="Phobius"/>
    </source>
</evidence>
<keyword evidence="2" id="KW-0472">Membrane</keyword>
<feature type="region of interest" description="Disordered" evidence="1">
    <location>
        <begin position="1"/>
        <end position="36"/>
    </location>
</feature>
<accession>A0AAE3GJW6</accession>
<dbReference type="EMBL" id="JAMTCK010000019">
    <property type="protein sequence ID" value="MCP2169622.1"/>
    <property type="molecule type" value="Genomic_DNA"/>
</dbReference>
<gene>
    <name evidence="3" type="ORF">LX83_006508</name>
</gene>
<sequence length="235" mass="25382">MRFPPRPTDTAQMPYQALGAPPPDLQPTPPVYPGPPPKTSAMTWVLRGLGLVLVAAVSGMIWWSLQSGSGGGDSPKTSTSKKPGQFEYSTVAERVIDSDCAANATGKVRQHFQDHPCKQVYRALFSTTSDKDGKKILVSVIAVRMPDATAANELRALVDGEDTGNVKDLTRDDKVKVEGGPQWVAYGEYKSKVNKDLVVIVESDFYGAARDDARDSDTLSRVSTDALRLGDQIAE</sequence>
<name>A0AAE3GJW6_9PSEU</name>
<feature type="compositionally biased region" description="Pro residues" evidence="1">
    <location>
        <begin position="20"/>
        <end position="36"/>
    </location>
</feature>
<keyword evidence="4" id="KW-1185">Reference proteome</keyword>
<feature type="transmembrane region" description="Helical" evidence="2">
    <location>
        <begin position="44"/>
        <end position="65"/>
    </location>
</feature>
<evidence type="ECO:0000256" key="1">
    <source>
        <dbReference type="SAM" id="MobiDB-lite"/>
    </source>
</evidence>